<gene>
    <name evidence="1" type="ORF">HB770_10895</name>
</gene>
<accession>A0A7G6RJ88</accession>
<organism evidence="1 2">
    <name type="scientific">Rhizobium leguminosarum bv. viciae</name>
    <dbReference type="NCBI Taxonomy" id="387"/>
    <lineage>
        <taxon>Bacteria</taxon>
        <taxon>Pseudomonadati</taxon>
        <taxon>Pseudomonadota</taxon>
        <taxon>Alphaproteobacteria</taxon>
        <taxon>Hyphomicrobiales</taxon>
        <taxon>Rhizobiaceae</taxon>
        <taxon>Rhizobium/Agrobacterium group</taxon>
        <taxon>Rhizobium</taxon>
    </lineage>
</organism>
<dbReference type="Proteomes" id="UP000515518">
    <property type="component" value="Chromosome"/>
</dbReference>
<evidence type="ECO:0000313" key="2">
    <source>
        <dbReference type="Proteomes" id="UP000515518"/>
    </source>
</evidence>
<dbReference type="RefSeq" id="WP_094230633.1">
    <property type="nucleotide sequence ID" value="NZ_CP022665.1"/>
</dbReference>
<sequence length="80" mass="9096">MTTFTANTLKELAYFYTNTDRSMLEDKGLIQPRKAGDDRWKRFNHNFDIFILKLSAEDRAVLAAMATDYAKSFEPQGGAA</sequence>
<proteinExistence type="predicted"/>
<protein>
    <submittedName>
        <fullName evidence="1">Uncharacterized protein</fullName>
    </submittedName>
</protein>
<dbReference type="EMBL" id="CP050549">
    <property type="protein sequence ID" value="QND42320.1"/>
    <property type="molecule type" value="Genomic_DNA"/>
</dbReference>
<dbReference type="AlphaFoldDB" id="A0A7G6RJ88"/>
<evidence type="ECO:0000313" key="1">
    <source>
        <dbReference type="EMBL" id="QND42320.1"/>
    </source>
</evidence>
<name>A0A7G6RJ88_RHILV</name>
<reference evidence="2" key="1">
    <citation type="journal article" date="2020" name="Mol. Plant Microbe">
        <title>Rhizobial microsymbionts of the narrowly endemic Oxytropis species growing in Kamchatka are characterized by significant genetic diversity and possess a set of genes that are associated with T3SS and T6SS secretion systems and can affect the development of symbiosis.</title>
        <authorList>
            <person name="Safronova V."/>
            <person name="Guro P."/>
            <person name="Sazanova A."/>
            <person name="Kuznetsova I."/>
            <person name="Belimov A."/>
            <person name="Yakubov V."/>
            <person name="Chirak E."/>
            <person name="Afonin A."/>
            <person name="Gogolev Y."/>
            <person name="Andronov E."/>
            <person name="Tikhonovich I."/>
        </authorList>
    </citation>
    <scope>NUCLEOTIDE SEQUENCE [LARGE SCALE GENOMIC DNA]</scope>
    <source>
        <strain evidence="2">RCAM0610</strain>
    </source>
</reference>